<protein>
    <submittedName>
        <fullName evidence="2">Uncharacterized protein</fullName>
    </submittedName>
</protein>
<evidence type="ECO:0000313" key="2">
    <source>
        <dbReference type="EMBL" id="MCZ0809607.1"/>
    </source>
</evidence>
<dbReference type="Proteomes" id="UP001077662">
    <property type="component" value="Unassembled WGS sequence"/>
</dbReference>
<sequence length="226" mass="24808">MKKIVKVLSVATLLATSAVAPVSAFAATEKNHASVMENQNKFETVNIDKEALHILSENMEGIGNGIKPDIDGYLHIDESVKLKISTEAYELIEKGVNRINALIKSGEMKIVNDELVFTGKLSDKSEGPRYAADWSAHWWGIHFVLDRDEADDLQRACDRNGDKWALISAVGTIVPDMSASKVAAVVAAIFSYGNYTLAKDISENKTRKGVNVDIGWTVLNTNVYPR</sequence>
<dbReference type="AlphaFoldDB" id="A0AAP3DL39"/>
<reference evidence="2" key="1">
    <citation type="submission" date="2022-09" db="EMBL/GenBank/DDBJ databases">
        <title>Genome analysis and characterization of larvicidal activity of Brevibacillus strains.</title>
        <authorList>
            <person name="Patrusheva E.V."/>
            <person name="Izotova A.O."/>
            <person name="Toshchakov S.V."/>
            <person name="Sineoky S.P."/>
        </authorList>
    </citation>
    <scope>NUCLEOTIDE SEQUENCE</scope>
    <source>
        <strain evidence="2">VKPM_B-13247</strain>
    </source>
</reference>
<feature type="signal peptide" evidence="1">
    <location>
        <begin position="1"/>
        <end position="26"/>
    </location>
</feature>
<proteinExistence type="predicted"/>
<evidence type="ECO:0000256" key="1">
    <source>
        <dbReference type="SAM" id="SignalP"/>
    </source>
</evidence>
<feature type="chain" id="PRO_5042892509" evidence="1">
    <location>
        <begin position="27"/>
        <end position="226"/>
    </location>
</feature>
<organism evidence="2 3">
    <name type="scientific">Brevibacillus laterosporus</name>
    <name type="common">Bacillus laterosporus</name>
    <dbReference type="NCBI Taxonomy" id="1465"/>
    <lineage>
        <taxon>Bacteria</taxon>
        <taxon>Bacillati</taxon>
        <taxon>Bacillota</taxon>
        <taxon>Bacilli</taxon>
        <taxon>Bacillales</taxon>
        <taxon>Paenibacillaceae</taxon>
        <taxon>Brevibacillus</taxon>
    </lineage>
</organism>
<dbReference type="EMBL" id="JAPTNE010000039">
    <property type="protein sequence ID" value="MCZ0809607.1"/>
    <property type="molecule type" value="Genomic_DNA"/>
</dbReference>
<keyword evidence="1" id="KW-0732">Signal</keyword>
<name>A0AAP3DL39_BRELA</name>
<accession>A0AAP3DL39</accession>
<comment type="caution">
    <text evidence="2">The sequence shown here is derived from an EMBL/GenBank/DDBJ whole genome shotgun (WGS) entry which is preliminary data.</text>
</comment>
<gene>
    <name evidence="2" type="ORF">O0554_22355</name>
</gene>
<dbReference type="RefSeq" id="WP_258434615.1">
    <property type="nucleotide sequence ID" value="NZ_JANSGW010000039.1"/>
</dbReference>
<evidence type="ECO:0000313" key="3">
    <source>
        <dbReference type="Proteomes" id="UP001077662"/>
    </source>
</evidence>